<accession>A0A314UKN9</accession>
<name>A0A314UKN9_PRUYE</name>
<sequence>MAWNDDESEAVESGALATFSETYSKNLRALEEAPRRRVMSSTTWAISKSSSLGDWLGLGWVRLRDRDRWKVVAEEEDGGLGFGGMGFKEVEEGF</sequence>
<dbReference type="EMBL" id="PJQY01003489">
    <property type="protein sequence ID" value="PQM37054.1"/>
    <property type="molecule type" value="Genomic_DNA"/>
</dbReference>
<keyword evidence="2" id="KW-1185">Reference proteome</keyword>
<reference evidence="1 2" key="1">
    <citation type="submission" date="2018-02" db="EMBL/GenBank/DDBJ databases">
        <title>Draft genome of wild Prunus yedoensis var. nudiflora.</title>
        <authorList>
            <person name="Baek S."/>
            <person name="Kim J.-H."/>
            <person name="Choi K."/>
            <person name="Kim G.-B."/>
            <person name="Cho A."/>
            <person name="Jang H."/>
            <person name="Shin C.-H."/>
            <person name="Yu H.-J."/>
            <person name="Mun J.-H."/>
        </authorList>
    </citation>
    <scope>NUCLEOTIDE SEQUENCE [LARGE SCALE GENOMIC DNA]</scope>
    <source>
        <strain evidence="2">cv. Jeju island</strain>
        <tissue evidence="1">Leaf</tissue>
    </source>
</reference>
<evidence type="ECO:0000313" key="2">
    <source>
        <dbReference type="Proteomes" id="UP000250321"/>
    </source>
</evidence>
<dbReference type="Proteomes" id="UP000250321">
    <property type="component" value="Unassembled WGS sequence"/>
</dbReference>
<organism evidence="1 2">
    <name type="scientific">Prunus yedoensis var. nudiflora</name>
    <dbReference type="NCBI Taxonomy" id="2094558"/>
    <lineage>
        <taxon>Eukaryota</taxon>
        <taxon>Viridiplantae</taxon>
        <taxon>Streptophyta</taxon>
        <taxon>Embryophyta</taxon>
        <taxon>Tracheophyta</taxon>
        <taxon>Spermatophyta</taxon>
        <taxon>Magnoliopsida</taxon>
        <taxon>eudicotyledons</taxon>
        <taxon>Gunneridae</taxon>
        <taxon>Pentapetalae</taxon>
        <taxon>rosids</taxon>
        <taxon>fabids</taxon>
        <taxon>Rosales</taxon>
        <taxon>Rosaceae</taxon>
        <taxon>Amygdaloideae</taxon>
        <taxon>Amygdaleae</taxon>
        <taxon>Prunus</taxon>
    </lineage>
</organism>
<dbReference type="AlphaFoldDB" id="A0A314UKN9"/>
<protein>
    <submittedName>
        <fullName evidence="1">Uncharacterized protein</fullName>
    </submittedName>
</protein>
<comment type="caution">
    <text evidence="1">The sequence shown here is derived from an EMBL/GenBank/DDBJ whole genome shotgun (WGS) entry which is preliminary data.</text>
</comment>
<evidence type="ECO:0000313" key="1">
    <source>
        <dbReference type="EMBL" id="PQM37054.1"/>
    </source>
</evidence>
<gene>
    <name evidence="1" type="ORF">Pyn_03153</name>
</gene>
<proteinExistence type="predicted"/>